<proteinExistence type="predicted"/>
<dbReference type="Proteomes" id="UP001434883">
    <property type="component" value="Unassembled WGS sequence"/>
</dbReference>
<evidence type="ECO:0000313" key="2">
    <source>
        <dbReference type="Proteomes" id="UP001434883"/>
    </source>
</evidence>
<reference evidence="1 2" key="1">
    <citation type="submission" date="2021-06" db="EMBL/GenBank/DDBJ databases">
        <authorList>
            <person name="Palmer J.M."/>
        </authorList>
    </citation>
    <scope>NUCLEOTIDE SEQUENCE [LARGE SCALE GENOMIC DNA]</scope>
    <source>
        <strain evidence="1 2">XC_2019</strain>
        <tissue evidence="1">Muscle</tissue>
    </source>
</reference>
<protein>
    <submittedName>
        <fullName evidence="1">Uncharacterized protein</fullName>
    </submittedName>
</protein>
<dbReference type="EMBL" id="JAHRIN010017373">
    <property type="protein sequence ID" value="MEQ2197156.1"/>
    <property type="molecule type" value="Genomic_DNA"/>
</dbReference>
<organism evidence="1 2">
    <name type="scientific">Xenoophorus captivus</name>
    <dbReference type="NCBI Taxonomy" id="1517983"/>
    <lineage>
        <taxon>Eukaryota</taxon>
        <taxon>Metazoa</taxon>
        <taxon>Chordata</taxon>
        <taxon>Craniata</taxon>
        <taxon>Vertebrata</taxon>
        <taxon>Euteleostomi</taxon>
        <taxon>Actinopterygii</taxon>
        <taxon>Neopterygii</taxon>
        <taxon>Teleostei</taxon>
        <taxon>Neoteleostei</taxon>
        <taxon>Acanthomorphata</taxon>
        <taxon>Ovalentaria</taxon>
        <taxon>Atherinomorphae</taxon>
        <taxon>Cyprinodontiformes</taxon>
        <taxon>Goodeidae</taxon>
        <taxon>Xenoophorus</taxon>
    </lineage>
</organism>
<sequence length="115" mass="12638">MNIMGTCWHLFISTDTAITKGSPSCSPYQPPPPCSELLSSLLAIKEVRGRPEKFKHDFVTPVGVMIVHCICCSHRAGCTWHTTGTPFQLGGEATVTSMVCQKEEKVWVCLKELQG</sequence>
<accession>A0ABV0QMV1</accession>
<name>A0ABV0QMV1_9TELE</name>
<gene>
    <name evidence="1" type="ORF">XENOCAPTIV_024388</name>
</gene>
<keyword evidence="2" id="KW-1185">Reference proteome</keyword>
<comment type="caution">
    <text evidence="1">The sequence shown here is derived from an EMBL/GenBank/DDBJ whole genome shotgun (WGS) entry which is preliminary data.</text>
</comment>
<evidence type="ECO:0000313" key="1">
    <source>
        <dbReference type="EMBL" id="MEQ2197156.1"/>
    </source>
</evidence>